<evidence type="ECO:0000256" key="2">
    <source>
        <dbReference type="SAM" id="SignalP"/>
    </source>
</evidence>
<comment type="caution">
    <text evidence="5">The sequence shown here is derived from an EMBL/GenBank/DDBJ whole genome shotgun (WGS) entry which is preliminary data.</text>
</comment>
<organism evidence="5 6">
    <name type="scientific">Tsuneonella aeria</name>
    <dbReference type="NCBI Taxonomy" id="1837929"/>
    <lineage>
        <taxon>Bacteria</taxon>
        <taxon>Pseudomonadati</taxon>
        <taxon>Pseudomonadota</taxon>
        <taxon>Alphaproteobacteria</taxon>
        <taxon>Sphingomonadales</taxon>
        <taxon>Erythrobacteraceae</taxon>
        <taxon>Tsuneonella</taxon>
    </lineage>
</organism>
<keyword evidence="1 2" id="KW-0732">Signal</keyword>
<gene>
    <name evidence="5" type="ORF">GRI40_09715</name>
</gene>
<evidence type="ECO:0000259" key="4">
    <source>
        <dbReference type="Pfam" id="PF10531"/>
    </source>
</evidence>
<dbReference type="OrthoDB" id="8410640at2"/>
<evidence type="ECO:0000259" key="3">
    <source>
        <dbReference type="Pfam" id="PF02563"/>
    </source>
</evidence>
<proteinExistence type="predicted"/>
<dbReference type="InterPro" id="IPR003715">
    <property type="entry name" value="Poly_export_N"/>
</dbReference>
<dbReference type="AlphaFoldDB" id="A0A6I4TDW0"/>
<protein>
    <submittedName>
        <fullName evidence="5">Polysaccharide export protein</fullName>
    </submittedName>
</protein>
<dbReference type="Proteomes" id="UP000439522">
    <property type="component" value="Unassembled WGS sequence"/>
</dbReference>
<evidence type="ECO:0000313" key="6">
    <source>
        <dbReference type="Proteomes" id="UP000439522"/>
    </source>
</evidence>
<sequence>MMSKWLMMLAGAAAVLALPGCATSPKPFAMAPGVQQLSGEMPAPTALDYASPVRDFYIGPGDKLKIDVFGVPEMTREAQVDGAGQLSFPLVGTVTAAGRTPAQVSADIEQRLRANYVKNPQVTVNVEESYNQTLTVDGQVVKPGMYPLVGRLTLQRAVALAGGTAEFAKLKDVIVRREVGDQTYIGIYNLDAIRRGNYIDPEVYPSDVIVVGDSKERRLFRDVLQIVPLLTTPLILLLQNN</sequence>
<dbReference type="RefSeq" id="WP_160611126.1">
    <property type="nucleotide sequence ID" value="NZ_WTZA01000001.1"/>
</dbReference>
<accession>A0A6I4TDW0</accession>
<dbReference type="EMBL" id="WTZA01000001">
    <property type="protein sequence ID" value="MXO75491.1"/>
    <property type="molecule type" value="Genomic_DNA"/>
</dbReference>
<dbReference type="InterPro" id="IPR019554">
    <property type="entry name" value="Soluble_ligand-bd"/>
</dbReference>
<feature type="chain" id="PRO_5026106108" evidence="2">
    <location>
        <begin position="23"/>
        <end position="241"/>
    </location>
</feature>
<evidence type="ECO:0000256" key="1">
    <source>
        <dbReference type="ARBA" id="ARBA00022729"/>
    </source>
</evidence>
<dbReference type="InterPro" id="IPR049712">
    <property type="entry name" value="Poly_export"/>
</dbReference>
<feature type="domain" description="Soluble ligand binding" evidence="4">
    <location>
        <begin position="135"/>
        <end position="187"/>
    </location>
</feature>
<feature type="domain" description="Polysaccharide export protein N-terminal" evidence="3">
    <location>
        <begin position="54"/>
        <end position="126"/>
    </location>
</feature>
<dbReference type="GO" id="GO:0015159">
    <property type="term" value="F:polysaccharide transmembrane transporter activity"/>
    <property type="evidence" value="ECO:0007669"/>
    <property type="project" value="InterPro"/>
</dbReference>
<dbReference type="PANTHER" id="PTHR33619">
    <property type="entry name" value="POLYSACCHARIDE EXPORT PROTEIN GFCE-RELATED"/>
    <property type="match status" value="1"/>
</dbReference>
<dbReference type="PANTHER" id="PTHR33619:SF3">
    <property type="entry name" value="POLYSACCHARIDE EXPORT PROTEIN GFCE-RELATED"/>
    <property type="match status" value="1"/>
</dbReference>
<dbReference type="Gene3D" id="3.30.1950.10">
    <property type="entry name" value="wza like domain"/>
    <property type="match status" value="1"/>
</dbReference>
<dbReference type="Pfam" id="PF10531">
    <property type="entry name" value="SLBB"/>
    <property type="match status" value="1"/>
</dbReference>
<reference evidence="5 6" key="1">
    <citation type="submission" date="2019-12" db="EMBL/GenBank/DDBJ databases">
        <title>Genomic-based taxomic classification of the family Erythrobacteraceae.</title>
        <authorList>
            <person name="Xu L."/>
        </authorList>
    </citation>
    <scope>NUCLEOTIDE SEQUENCE [LARGE SCALE GENOMIC DNA]</scope>
    <source>
        <strain evidence="5 6">100921-2</strain>
    </source>
</reference>
<feature type="signal peptide" evidence="2">
    <location>
        <begin position="1"/>
        <end position="22"/>
    </location>
</feature>
<name>A0A6I4TDW0_9SPHN</name>
<evidence type="ECO:0000313" key="5">
    <source>
        <dbReference type="EMBL" id="MXO75491.1"/>
    </source>
</evidence>
<dbReference type="Pfam" id="PF02563">
    <property type="entry name" value="Poly_export"/>
    <property type="match status" value="1"/>
</dbReference>
<keyword evidence="6" id="KW-1185">Reference proteome</keyword>